<dbReference type="Proteomes" id="UP000002457">
    <property type="component" value="Chromosome"/>
</dbReference>
<dbReference type="OrthoDB" id="7794at2157"/>
<dbReference type="HOGENOM" id="CLU_191925_0_0_2"/>
<dbReference type="EMBL" id="CP001338">
    <property type="protein sequence ID" value="ACL17154.1"/>
    <property type="molecule type" value="Genomic_DNA"/>
</dbReference>
<evidence type="ECO:0000313" key="2">
    <source>
        <dbReference type="Proteomes" id="UP000002457"/>
    </source>
</evidence>
<dbReference type="eggNOG" id="arCOG03966">
    <property type="taxonomic scope" value="Archaea"/>
</dbReference>
<dbReference type="GeneID" id="7272665"/>
<dbReference type="RefSeq" id="WP_012618473.1">
    <property type="nucleotide sequence ID" value="NC_011832.1"/>
</dbReference>
<keyword evidence="2" id="KW-1185">Reference proteome</keyword>
<dbReference type="AlphaFoldDB" id="B8GK83"/>
<dbReference type="KEGG" id="mpl:Mpal_1849"/>
<protein>
    <submittedName>
        <fullName evidence="1">Uncharacterized protein</fullName>
    </submittedName>
</protein>
<evidence type="ECO:0000313" key="1">
    <source>
        <dbReference type="EMBL" id="ACL17154.1"/>
    </source>
</evidence>
<proteinExistence type="predicted"/>
<reference evidence="1 2" key="1">
    <citation type="journal article" date="2015" name="Genome Announc.">
        <title>Complete Genome Sequence of Methanosphaerula palustris E1-9CT, a Hydrogenotrophic Methanogen Isolated from a Minerotrophic Fen Peatland.</title>
        <authorList>
            <person name="Cadillo-Quiroz H."/>
            <person name="Browne P."/>
            <person name="Kyrpides N."/>
            <person name="Woyke T."/>
            <person name="Goodwin L."/>
            <person name="Detter C."/>
            <person name="Yavitt J.B."/>
            <person name="Zinder S.H."/>
        </authorList>
    </citation>
    <scope>NUCLEOTIDE SEQUENCE [LARGE SCALE GENOMIC DNA]</scope>
    <source>
        <strain evidence="2">ATCC BAA-1556 / DSM 19958 / E1-9c</strain>
    </source>
</reference>
<name>B8GK83_METPE</name>
<sequence>MSAGATIKVKPEIKAMLDGLKVHPRESYSDVIGRVVCRAYDSEPLSSEEIAGLEDALADIKAGRIHSEADIKAAFGVE</sequence>
<gene>
    <name evidence="1" type="ordered locus">Mpal_1849</name>
</gene>
<organism evidence="1 2">
    <name type="scientific">Methanosphaerula palustris (strain ATCC BAA-1556 / DSM 19958 / E1-9c)</name>
    <dbReference type="NCBI Taxonomy" id="521011"/>
    <lineage>
        <taxon>Archaea</taxon>
        <taxon>Methanobacteriati</taxon>
        <taxon>Methanobacteriota</taxon>
        <taxon>Stenosarchaea group</taxon>
        <taxon>Methanomicrobia</taxon>
        <taxon>Methanomicrobiales</taxon>
        <taxon>Methanoregulaceae</taxon>
        <taxon>Methanosphaerula</taxon>
    </lineage>
</organism>
<accession>B8GK83</accession>